<evidence type="ECO:0000256" key="1">
    <source>
        <dbReference type="ARBA" id="ARBA00008455"/>
    </source>
</evidence>
<dbReference type="Gene3D" id="3.90.70.10">
    <property type="entry name" value="Cysteine proteinases"/>
    <property type="match status" value="1"/>
</dbReference>
<sequence length="584" mass="63951">MEIFRQQSDTFMMRSSTVGAFLLLFTFLRQSHCRYNQSLPILEPYLPPKFEVSFLVSRSSADPLQTFGTLVTIARDGAHIGIHYPLQNSSAFWKTDCLSTDSAISSAQVSFFNIIPKAGTNETGGIQQRCFFAQPGQEISTGEWILVKAILSAWIWFEPGTWRYGGQLTTQSTPMDLWSRDIAHNSAVTNRYIQDSTNRHPVKLITQFSGDSTTWDFIPDSLKTYSDNESVSLAHIPFPESEIRSSCLSAKNAYPASSCPSPNKAHLMNNVQHSNSVLDPTPVPPNWKDLMEIFNQVYTGMQPGALRNYRHMKPYHMVKSSSNQPSSFYLGSYNFTDVPDILNQLICGSCYAFSAAASLSSVFSQKSGQHYTFSPQFIMDCIPYSGIIQEEGSGCWGGLPGVALDFIIDIGAIVPVQLDYPYAGVQGRCDLSIKGVSTRMTHYERPNTTEQLKDAVMNHGAVSVALKSQGAFSAFKPSSTILSGFPRNLGVGVSCSKEDSTGELSDHAVILVGWAACEIPVTPGGGITGATVPAPNGCWMIQNSWGDNNGYQGLYFVDADPQHDCGIHVEAVIPIIPQMDHGAS</sequence>
<dbReference type="PROSITE" id="PS00139">
    <property type="entry name" value="THIOL_PROTEASE_CYS"/>
    <property type="match status" value="1"/>
</dbReference>
<dbReference type="GO" id="GO:0006508">
    <property type="term" value="P:proteolysis"/>
    <property type="evidence" value="ECO:0007669"/>
    <property type="project" value="InterPro"/>
</dbReference>
<dbReference type="GO" id="GO:0008234">
    <property type="term" value="F:cysteine-type peptidase activity"/>
    <property type="evidence" value="ECO:0007669"/>
    <property type="project" value="InterPro"/>
</dbReference>
<dbReference type="SUPFAM" id="SSF54001">
    <property type="entry name" value="Cysteine proteinases"/>
    <property type="match status" value="1"/>
</dbReference>
<proteinExistence type="inferred from homology"/>
<protein>
    <recommendedName>
        <fullName evidence="2">Peptidase C1A papain C-terminal domain-containing protein</fullName>
    </recommendedName>
</protein>
<evidence type="ECO:0000313" key="4">
    <source>
        <dbReference type="Proteomes" id="UP000232323"/>
    </source>
</evidence>
<comment type="similarity">
    <text evidence="1">Belongs to the peptidase C1 family.</text>
</comment>
<name>A0A250XB37_9CHLO</name>
<evidence type="ECO:0000259" key="2">
    <source>
        <dbReference type="SMART" id="SM00645"/>
    </source>
</evidence>
<dbReference type="InterPro" id="IPR000668">
    <property type="entry name" value="Peptidase_C1A_C"/>
</dbReference>
<dbReference type="InterPro" id="IPR000169">
    <property type="entry name" value="Pept_cys_AS"/>
</dbReference>
<dbReference type="AlphaFoldDB" id="A0A250XB37"/>
<feature type="domain" description="Peptidase C1A papain C-terminal" evidence="2">
    <location>
        <begin position="329"/>
        <end position="575"/>
    </location>
</feature>
<dbReference type="Pfam" id="PF00112">
    <property type="entry name" value="Peptidase_C1"/>
    <property type="match status" value="1"/>
</dbReference>
<dbReference type="PANTHER" id="PTHR12411">
    <property type="entry name" value="CYSTEINE PROTEASE FAMILY C1-RELATED"/>
    <property type="match status" value="1"/>
</dbReference>
<evidence type="ECO:0000313" key="3">
    <source>
        <dbReference type="EMBL" id="GAX80274.1"/>
    </source>
</evidence>
<gene>
    <name evidence="3" type="ORF">CEUSTIGMA_g7712.t1</name>
</gene>
<dbReference type="InterPro" id="IPR013128">
    <property type="entry name" value="Peptidase_C1A"/>
</dbReference>
<dbReference type="EMBL" id="BEGY01000050">
    <property type="protein sequence ID" value="GAX80274.1"/>
    <property type="molecule type" value="Genomic_DNA"/>
</dbReference>
<dbReference type="InterPro" id="IPR038765">
    <property type="entry name" value="Papain-like_cys_pep_sf"/>
</dbReference>
<reference evidence="3 4" key="1">
    <citation type="submission" date="2017-08" db="EMBL/GenBank/DDBJ databases">
        <title>Acidophilic green algal genome provides insights into adaptation to an acidic environment.</title>
        <authorList>
            <person name="Hirooka S."/>
            <person name="Hirose Y."/>
            <person name="Kanesaki Y."/>
            <person name="Higuchi S."/>
            <person name="Fujiwara T."/>
            <person name="Onuma R."/>
            <person name="Era A."/>
            <person name="Ohbayashi R."/>
            <person name="Uzuka A."/>
            <person name="Nozaki H."/>
            <person name="Yoshikawa H."/>
            <person name="Miyagishima S.Y."/>
        </authorList>
    </citation>
    <scope>NUCLEOTIDE SEQUENCE [LARGE SCALE GENOMIC DNA]</scope>
    <source>
        <strain evidence="3 4">NIES-2499</strain>
    </source>
</reference>
<comment type="caution">
    <text evidence="3">The sequence shown here is derived from an EMBL/GenBank/DDBJ whole genome shotgun (WGS) entry which is preliminary data.</text>
</comment>
<accession>A0A250XB37</accession>
<keyword evidence="4" id="KW-1185">Reference proteome</keyword>
<dbReference type="STRING" id="1157962.A0A250XB37"/>
<organism evidence="3 4">
    <name type="scientific">Chlamydomonas eustigma</name>
    <dbReference type="NCBI Taxonomy" id="1157962"/>
    <lineage>
        <taxon>Eukaryota</taxon>
        <taxon>Viridiplantae</taxon>
        <taxon>Chlorophyta</taxon>
        <taxon>core chlorophytes</taxon>
        <taxon>Chlorophyceae</taxon>
        <taxon>CS clade</taxon>
        <taxon>Chlamydomonadales</taxon>
        <taxon>Chlamydomonadaceae</taxon>
        <taxon>Chlamydomonas</taxon>
    </lineage>
</organism>
<dbReference type="Proteomes" id="UP000232323">
    <property type="component" value="Unassembled WGS sequence"/>
</dbReference>
<dbReference type="SMART" id="SM00645">
    <property type="entry name" value="Pept_C1"/>
    <property type="match status" value="1"/>
</dbReference>